<name>A0A2R6RQ14_9APHY</name>
<comment type="cofactor">
    <cofactor evidence="5">
        <name>Mg(2+)</name>
        <dbReference type="ChEBI" id="CHEBI:18420"/>
    </cofactor>
</comment>
<dbReference type="PROSITE" id="PS01076">
    <property type="entry name" value="ACETATE_KINASE_2"/>
    <property type="match status" value="1"/>
</dbReference>
<dbReference type="Gene3D" id="3.30.420.40">
    <property type="match status" value="2"/>
</dbReference>
<dbReference type="Proteomes" id="UP000186601">
    <property type="component" value="Unassembled WGS sequence"/>
</dbReference>
<dbReference type="InterPro" id="IPR043129">
    <property type="entry name" value="ATPase_NBD"/>
</dbReference>
<dbReference type="STRING" id="98765.A0A2R6RQ14"/>
<keyword evidence="2 5" id="KW-0547">Nucleotide-binding</keyword>
<evidence type="ECO:0000313" key="6">
    <source>
        <dbReference type="EMBL" id="PSS32112.1"/>
    </source>
</evidence>
<dbReference type="GO" id="GO:0006083">
    <property type="term" value="P:acetate metabolic process"/>
    <property type="evidence" value="ECO:0007669"/>
    <property type="project" value="TreeGrafter"/>
</dbReference>
<dbReference type="GO" id="GO:0005524">
    <property type="term" value="F:ATP binding"/>
    <property type="evidence" value="ECO:0007669"/>
    <property type="project" value="UniProtKB-KW"/>
</dbReference>
<dbReference type="InterPro" id="IPR000890">
    <property type="entry name" value="Aliphatic_acid_kin_short-chain"/>
</dbReference>
<dbReference type="PANTHER" id="PTHR21060:SF15">
    <property type="entry name" value="ACETATE KINASE-RELATED"/>
    <property type="match status" value="1"/>
</dbReference>
<comment type="catalytic activity">
    <reaction evidence="5">
        <text>acetate + ATP = acetyl phosphate + ADP</text>
        <dbReference type="Rhea" id="RHEA:11352"/>
        <dbReference type="ChEBI" id="CHEBI:22191"/>
        <dbReference type="ChEBI" id="CHEBI:30089"/>
        <dbReference type="ChEBI" id="CHEBI:30616"/>
        <dbReference type="ChEBI" id="CHEBI:456216"/>
        <dbReference type="EC" id="2.7.2.1"/>
    </reaction>
</comment>
<feature type="active site" description="Proton donor/acceptor" evidence="5">
    <location>
        <position position="174"/>
    </location>
</feature>
<evidence type="ECO:0000256" key="5">
    <source>
        <dbReference type="HAMAP-Rule" id="MF_03131"/>
    </source>
</evidence>
<feature type="site" description="Transition state stabilizer" evidence="5">
    <location>
        <position position="206"/>
    </location>
</feature>
<keyword evidence="7" id="KW-1185">Reference proteome</keyword>
<feature type="binding site" evidence="5">
    <location>
        <position position="118"/>
    </location>
    <ligand>
        <name>substrate</name>
    </ligand>
</feature>
<dbReference type="UniPathway" id="UPA00340">
    <property type="reaction ID" value="UER00458"/>
</dbReference>
<comment type="pathway">
    <text evidence="5">Metabolic intermediate biosynthesis; acetyl-CoA biosynthesis; acetyl-CoA from acetate: step 1/2.</text>
</comment>
<dbReference type="SUPFAM" id="SSF53067">
    <property type="entry name" value="Actin-like ATPase domain"/>
    <property type="match status" value="2"/>
</dbReference>
<comment type="caution">
    <text evidence="5">Lacks conserved residue(s) required for the propagation of feature annotation.</text>
</comment>
<feature type="binding site" evidence="5">
    <location>
        <begin position="234"/>
        <end position="238"/>
    </location>
    <ligand>
        <name>ATP</name>
        <dbReference type="ChEBI" id="CHEBI:30616"/>
    </ligand>
</feature>
<reference evidence="6 7" key="1">
    <citation type="submission" date="2018-02" db="EMBL/GenBank/DDBJ databases">
        <title>Genome sequence of the basidiomycete white-rot fungus Phlebia centrifuga.</title>
        <authorList>
            <person name="Granchi Z."/>
            <person name="Peng M."/>
            <person name="de Vries R.P."/>
            <person name="Hilden K."/>
            <person name="Makela M.R."/>
            <person name="Grigoriev I."/>
            <person name="Riley R."/>
        </authorList>
    </citation>
    <scope>NUCLEOTIDE SEQUENCE [LARGE SCALE GENOMIC DNA]</scope>
    <source>
        <strain evidence="6 7">FBCC195</strain>
    </source>
</reference>
<dbReference type="GO" id="GO:0008776">
    <property type="term" value="F:acetate kinase activity"/>
    <property type="evidence" value="ECO:0007669"/>
    <property type="project" value="UniProtKB-UniRule"/>
</dbReference>
<protein>
    <recommendedName>
        <fullName evidence="5">Probable acetate kinase</fullName>
        <ecNumber evidence="5">2.7.2.1</ecNumber>
    </recommendedName>
    <alternativeName>
        <fullName evidence="5">Acetokinase</fullName>
    </alternativeName>
</protein>
<accession>A0A2R6RQ14</accession>
<sequence>MATMTATPASRSGLVLSVNAGSSSLKISLYRLKSLSTPSTSSLTSEPVELLLVSSINDISNPHASFSFTLVAHENGKEAKKESVDSIHDHASAFTHFLEYLKREASIDKSQIVHVCHRVVHGGDYFEPVVITKESYEHIERLTDLAPLHNGAALSVIHACLRALPEANSIAYFDTSFHRSILPYIASYAIDQEIAKERGLKKYGFHGLSYAYIHRAVSVHLQKDPSSVNILVLHLGSGASVCAIRDGKSLDTSMGLTPVTGLPGATRSGVVDPSLIFHYTNRAGRMSHNKQQAVDVHVTHAEEILNKQSGWKAITGTTDFGEIVKEMKAVEEKGKRNEEVAEDEEKWKLAFDLFVDRICDFVGAYYLKLRGQVDAVVFSGGIGEKSVELREDVVDRMGCLGFVLDKEKNRAVAEQKGEVVEVGKESQGRKRVLVCRTDEQLEMARECALEEKFWSK</sequence>
<evidence type="ECO:0000256" key="2">
    <source>
        <dbReference type="ARBA" id="ARBA00022741"/>
    </source>
</evidence>
<dbReference type="Pfam" id="PF00871">
    <property type="entry name" value="Acetate_kinase"/>
    <property type="match status" value="1"/>
</dbReference>
<feature type="binding site" evidence="5">
    <location>
        <position position="19"/>
    </location>
    <ligand>
        <name>Mg(2+)</name>
        <dbReference type="ChEBI" id="CHEBI:18420"/>
    </ligand>
</feature>
<comment type="similarity">
    <text evidence="5">Belongs to the acetokinase family.</text>
</comment>
<evidence type="ECO:0000256" key="4">
    <source>
        <dbReference type="ARBA" id="ARBA00022840"/>
    </source>
</evidence>
<evidence type="ECO:0000256" key="3">
    <source>
        <dbReference type="ARBA" id="ARBA00022777"/>
    </source>
</evidence>
<dbReference type="HAMAP" id="MF_00020">
    <property type="entry name" value="Acetate_kinase"/>
    <property type="match status" value="1"/>
</dbReference>
<dbReference type="OrthoDB" id="67445at2759"/>
<organism evidence="6 7">
    <name type="scientific">Hermanssonia centrifuga</name>
    <dbReference type="NCBI Taxonomy" id="98765"/>
    <lineage>
        <taxon>Eukaryota</taxon>
        <taxon>Fungi</taxon>
        <taxon>Dikarya</taxon>
        <taxon>Basidiomycota</taxon>
        <taxon>Agaricomycotina</taxon>
        <taxon>Agaricomycetes</taxon>
        <taxon>Polyporales</taxon>
        <taxon>Meruliaceae</taxon>
        <taxon>Hermanssonia</taxon>
    </lineage>
</organism>
<dbReference type="EC" id="2.7.2.1" evidence="5"/>
<keyword evidence="4 5" id="KW-0067">ATP-binding</keyword>
<gene>
    <name evidence="6" type="ORF">PHLCEN_2v2108</name>
</gene>
<evidence type="ECO:0000256" key="1">
    <source>
        <dbReference type="ARBA" id="ARBA00022679"/>
    </source>
</evidence>
<dbReference type="EMBL" id="MLYV02000196">
    <property type="protein sequence ID" value="PSS32112.1"/>
    <property type="molecule type" value="Genomic_DNA"/>
</dbReference>
<comment type="caution">
    <text evidence="6">The sequence shown here is derived from an EMBL/GenBank/DDBJ whole genome shotgun (WGS) entry which is preliminary data.</text>
</comment>
<dbReference type="NCBIfam" id="TIGR00016">
    <property type="entry name" value="ackA"/>
    <property type="match status" value="1"/>
</dbReference>
<dbReference type="AlphaFoldDB" id="A0A2R6RQ14"/>
<dbReference type="GO" id="GO:0000287">
    <property type="term" value="F:magnesium ion binding"/>
    <property type="evidence" value="ECO:0007669"/>
    <property type="project" value="UniProtKB-UniRule"/>
</dbReference>
<feature type="site" description="Transition state stabilizer" evidence="5">
    <location>
        <position position="267"/>
    </location>
</feature>
<keyword evidence="3 5" id="KW-0418">Kinase</keyword>
<dbReference type="InterPro" id="IPR004372">
    <property type="entry name" value="Ac/propionate_kinase"/>
</dbReference>
<dbReference type="InterPro" id="IPR023865">
    <property type="entry name" value="Aliphatic_acid_kinase_CS"/>
</dbReference>
<dbReference type="GO" id="GO:0006085">
    <property type="term" value="P:acetyl-CoA biosynthetic process"/>
    <property type="evidence" value="ECO:0007669"/>
    <property type="project" value="UniProtKB-UniRule"/>
</dbReference>
<dbReference type="PROSITE" id="PS01075">
    <property type="entry name" value="ACETATE_KINASE_1"/>
    <property type="match status" value="1"/>
</dbReference>
<feature type="binding site" evidence="5">
    <location>
        <position position="26"/>
    </location>
    <ligand>
        <name>ATP</name>
        <dbReference type="ChEBI" id="CHEBI:30616"/>
    </ligand>
</feature>
<dbReference type="PANTHER" id="PTHR21060">
    <property type="entry name" value="ACETATE KINASE"/>
    <property type="match status" value="1"/>
</dbReference>
<proteinExistence type="inferred from homology"/>
<evidence type="ECO:0000313" key="7">
    <source>
        <dbReference type="Proteomes" id="UP000186601"/>
    </source>
</evidence>
<dbReference type="PRINTS" id="PR00471">
    <property type="entry name" value="ACETATEKNASE"/>
</dbReference>
<keyword evidence="5" id="KW-0460">Magnesium</keyword>
<feature type="binding site" evidence="5">
    <location>
        <position position="439"/>
    </location>
    <ligand>
        <name>Mg(2+)</name>
        <dbReference type="ChEBI" id="CHEBI:18420"/>
    </ligand>
</feature>
<keyword evidence="5" id="KW-0479">Metal-binding</keyword>
<keyword evidence="1 5" id="KW-0808">Transferase</keyword>